<sequence>MLTSLIVFIAGLSFFSYSSEDPAMVGIRNQPSSNIMKEEDYVNVINIVQKSLSSYKKELGIPKCPADEIHNMYINGEEASLNYYKGCSKEGKFILMIGEEFGHKDAGREVYSFKNKEIETIIQKY</sequence>
<organism evidence="1 2">
    <name type="scientific">Fictibacillus aquaticus</name>
    <dbReference type="NCBI Taxonomy" id="2021314"/>
    <lineage>
        <taxon>Bacteria</taxon>
        <taxon>Bacillati</taxon>
        <taxon>Bacillota</taxon>
        <taxon>Bacilli</taxon>
        <taxon>Bacillales</taxon>
        <taxon>Fictibacillaceae</taxon>
        <taxon>Fictibacillus</taxon>
    </lineage>
</organism>
<reference evidence="1 2" key="1">
    <citation type="submission" date="2017-07" db="EMBL/GenBank/DDBJ databases">
        <title>Fictibacillus sp. nov. GDSW-R2A3 Genome sequencing and assembly.</title>
        <authorList>
            <person name="Mayilraj S."/>
        </authorList>
    </citation>
    <scope>NUCLEOTIDE SEQUENCE [LARGE SCALE GENOMIC DNA]</scope>
    <source>
        <strain evidence="1 2">GDSW-R2A3</strain>
    </source>
</reference>
<evidence type="ECO:0000313" key="2">
    <source>
        <dbReference type="Proteomes" id="UP000215059"/>
    </source>
</evidence>
<dbReference type="Proteomes" id="UP000215059">
    <property type="component" value="Unassembled WGS sequence"/>
</dbReference>
<proteinExistence type="predicted"/>
<protein>
    <submittedName>
        <fullName evidence="1">Uncharacterized protein</fullName>
    </submittedName>
</protein>
<dbReference type="EMBL" id="NOII01000001">
    <property type="protein sequence ID" value="OYD58601.1"/>
    <property type="molecule type" value="Genomic_DNA"/>
</dbReference>
<gene>
    <name evidence="1" type="ORF">CGZ90_01485</name>
</gene>
<comment type="caution">
    <text evidence="1">The sequence shown here is derived from an EMBL/GenBank/DDBJ whole genome shotgun (WGS) entry which is preliminary data.</text>
</comment>
<accession>A0A235FBC2</accession>
<evidence type="ECO:0000313" key="1">
    <source>
        <dbReference type="EMBL" id="OYD58601.1"/>
    </source>
</evidence>
<dbReference type="AlphaFoldDB" id="A0A235FBC2"/>
<name>A0A235FBC2_9BACL</name>
<keyword evidence="2" id="KW-1185">Reference proteome</keyword>